<dbReference type="SUPFAM" id="SSF74653">
    <property type="entry name" value="TolA/TonB C-terminal domain"/>
    <property type="match status" value="1"/>
</dbReference>
<evidence type="ECO:0000259" key="12">
    <source>
        <dbReference type="PROSITE" id="PS52015"/>
    </source>
</evidence>
<dbReference type="NCBIfam" id="TIGR01352">
    <property type="entry name" value="tonB_Cterm"/>
    <property type="match status" value="1"/>
</dbReference>
<comment type="similarity">
    <text evidence="2 10">Belongs to the TonB family.</text>
</comment>
<dbReference type="InterPro" id="IPR051045">
    <property type="entry name" value="TonB-dependent_transducer"/>
</dbReference>
<sequence>MIRGGVSLLAGAALALLLFWGLALLVAPPEPDVQVEAAAMRLSLVQAPDRVTGQASPSAVASLPEPLPPVEPAPATIAPEPVPLPDSRLALPDPEPLVKERETLAMEETLPALREQAPTRPPDPEPAPDPDPETTSAPESTLPTGESASQAPAGSATPAFAGGEPQAEQGASVDPAPAMPTRRVPPDYPSIAQRRGLEGHVQLEFLIRPDGRVDPSSIRVVEARPSQVFDRAARRAISQWRFEASGQRRRVRQRLEFQLR</sequence>
<evidence type="ECO:0000256" key="1">
    <source>
        <dbReference type="ARBA" id="ARBA00004383"/>
    </source>
</evidence>
<dbReference type="PRINTS" id="PR01374">
    <property type="entry name" value="TONBPROTEIN"/>
</dbReference>
<dbReference type="RefSeq" id="WP_349762538.1">
    <property type="nucleotide sequence ID" value="NZ_JBEGCJ010000005.1"/>
</dbReference>
<evidence type="ECO:0000256" key="11">
    <source>
        <dbReference type="SAM" id="MobiDB-lite"/>
    </source>
</evidence>
<protein>
    <recommendedName>
        <fullName evidence="10">Protein TonB</fullName>
    </recommendedName>
</protein>
<keyword evidence="5 10" id="KW-0997">Cell inner membrane</keyword>
<keyword evidence="9" id="KW-0472">Membrane</keyword>
<keyword evidence="7 10" id="KW-0653">Protein transport</keyword>
<keyword evidence="4 10" id="KW-1003">Cell membrane</keyword>
<evidence type="ECO:0000256" key="5">
    <source>
        <dbReference type="ARBA" id="ARBA00022519"/>
    </source>
</evidence>
<evidence type="ECO:0000313" key="14">
    <source>
        <dbReference type="Proteomes" id="UP001442468"/>
    </source>
</evidence>
<evidence type="ECO:0000256" key="3">
    <source>
        <dbReference type="ARBA" id="ARBA00022448"/>
    </source>
</evidence>
<evidence type="ECO:0000256" key="10">
    <source>
        <dbReference type="RuleBase" id="RU362123"/>
    </source>
</evidence>
<keyword evidence="6" id="KW-0812">Transmembrane</keyword>
<evidence type="ECO:0000256" key="9">
    <source>
        <dbReference type="ARBA" id="ARBA00023136"/>
    </source>
</evidence>
<evidence type="ECO:0000256" key="4">
    <source>
        <dbReference type="ARBA" id="ARBA00022475"/>
    </source>
</evidence>
<keyword evidence="14" id="KW-1185">Reference proteome</keyword>
<name>A0ABV1NGS8_9GAMM</name>
<evidence type="ECO:0000313" key="13">
    <source>
        <dbReference type="EMBL" id="MEQ6918267.1"/>
    </source>
</evidence>
<dbReference type="PANTHER" id="PTHR33446:SF2">
    <property type="entry name" value="PROTEIN TONB"/>
    <property type="match status" value="1"/>
</dbReference>
<comment type="subcellular location">
    <subcellularLocation>
        <location evidence="1 10">Cell inner membrane</location>
        <topology evidence="1 10">Single-pass membrane protein</topology>
        <orientation evidence="1 10">Periplasmic side</orientation>
    </subcellularLocation>
</comment>
<feature type="compositionally biased region" description="Low complexity" evidence="11">
    <location>
        <begin position="55"/>
        <end position="64"/>
    </location>
</feature>
<dbReference type="Gene3D" id="3.30.2420.10">
    <property type="entry name" value="TonB"/>
    <property type="match status" value="1"/>
</dbReference>
<accession>A0ABV1NGS8</accession>
<dbReference type="Proteomes" id="UP001442468">
    <property type="component" value="Unassembled WGS sequence"/>
</dbReference>
<dbReference type="Pfam" id="PF03544">
    <property type="entry name" value="TonB_C"/>
    <property type="match status" value="1"/>
</dbReference>
<evidence type="ECO:0000256" key="2">
    <source>
        <dbReference type="ARBA" id="ARBA00006555"/>
    </source>
</evidence>
<proteinExistence type="inferred from homology"/>
<keyword evidence="8" id="KW-1133">Transmembrane helix</keyword>
<dbReference type="InterPro" id="IPR003538">
    <property type="entry name" value="TonB"/>
</dbReference>
<dbReference type="InterPro" id="IPR037682">
    <property type="entry name" value="TonB_C"/>
</dbReference>
<feature type="compositionally biased region" description="Polar residues" evidence="11">
    <location>
        <begin position="141"/>
        <end position="152"/>
    </location>
</feature>
<feature type="region of interest" description="Disordered" evidence="11">
    <location>
        <begin position="49"/>
        <end position="93"/>
    </location>
</feature>
<comment type="function">
    <text evidence="10">Interacts with outer membrane receptor proteins that carry out high-affinity binding and energy dependent uptake into the periplasmic space of specific substrates. It could act to transduce energy from the cytoplasmic membrane to specific energy-requiring processes in the outer membrane, resulting in the release into the periplasm of ligands bound by these outer membrane proteins.</text>
</comment>
<dbReference type="EMBL" id="JBEGCJ010000005">
    <property type="protein sequence ID" value="MEQ6918267.1"/>
    <property type="molecule type" value="Genomic_DNA"/>
</dbReference>
<evidence type="ECO:0000256" key="6">
    <source>
        <dbReference type="ARBA" id="ARBA00022692"/>
    </source>
</evidence>
<organism evidence="13 14">
    <name type="scientific">Halomonas aquatica</name>
    <dbReference type="NCBI Taxonomy" id="3151123"/>
    <lineage>
        <taxon>Bacteria</taxon>
        <taxon>Pseudomonadati</taxon>
        <taxon>Pseudomonadota</taxon>
        <taxon>Gammaproteobacteria</taxon>
        <taxon>Oceanospirillales</taxon>
        <taxon>Halomonadaceae</taxon>
        <taxon>Halomonas</taxon>
    </lineage>
</organism>
<keyword evidence="3 10" id="KW-0813">Transport</keyword>
<gene>
    <name evidence="13" type="ORF">ABE960_12115</name>
</gene>
<evidence type="ECO:0000256" key="8">
    <source>
        <dbReference type="ARBA" id="ARBA00022989"/>
    </source>
</evidence>
<feature type="region of interest" description="Disordered" evidence="11">
    <location>
        <begin position="109"/>
        <end position="196"/>
    </location>
</feature>
<dbReference type="PANTHER" id="PTHR33446">
    <property type="entry name" value="PROTEIN TONB-RELATED"/>
    <property type="match status" value="1"/>
</dbReference>
<evidence type="ECO:0000256" key="7">
    <source>
        <dbReference type="ARBA" id="ARBA00022927"/>
    </source>
</evidence>
<feature type="domain" description="TonB C-terminal" evidence="12">
    <location>
        <begin position="173"/>
        <end position="260"/>
    </location>
</feature>
<comment type="caution">
    <text evidence="13">The sequence shown here is derived from an EMBL/GenBank/DDBJ whole genome shotgun (WGS) entry which is preliminary data.</text>
</comment>
<keyword evidence="10" id="KW-0735">Signal-anchor</keyword>
<dbReference type="PROSITE" id="PS52015">
    <property type="entry name" value="TONB_CTD"/>
    <property type="match status" value="1"/>
</dbReference>
<reference evidence="13 14" key="1">
    <citation type="submission" date="2024-05" db="EMBL/GenBank/DDBJ databases">
        <title>Halomonas sp. SSM6 16S ribosomal RNA gene Genome sequencing and assembly.</title>
        <authorList>
            <person name="Yook S."/>
        </authorList>
    </citation>
    <scope>NUCLEOTIDE SEQUENCE [LARGE SCALE GENOMIC DNA]</scope>
    <source>
        <strain evidence="13 14">SSM6</strain>
    </source>
</reference>
<dbReference type="InterPro" id="IPR006260">
    <property type="entry name" value="TonB/TolA_C"/>
</dbReference>